<organism evidence="13 14">
    <name type="scientific">Sinocyclocheilus rhinocerous</name>
    <dbReference type="NCBI Taxonomy" id="307959"/>
    <lineage>
        <taxon>Eukaryota</taxon>
        <taxon>Metazoa</taxon>
        <taxon>Chordata</taxon>
        <taxon>Craniata</taxon>
        <taxon>Vertebrata</taxon>
        <taxon>Euteleostomi</taxon>
        <taxon>Actinopterygii</taxon>
        <taxon>Neopterygii</taxon>
        <taxon>Teleostei</taxon>
        <taxon>Ostariophysi</taxon>
        <taxon>Cypriniformes</taxon>
        <taxon>Cyprinidae</taxon>
        <taxon>Cyprininae</taxon>
        <taxon>Sinocyclocheilus</taxon>
    </lineage>
</organism>
<evidence type="ECO:0000259" key="12">
    <source>
        <dbReference type="Pfam" id="PF16916"/>
    </source>
</evidence>
<evidence type="ECO:0000256" key="6">
    <source>
        <dbReference type="ARBA" id="ARBA00022833"/>
    </source>
</evidence>
<evidence type="ECO:0000256" key="3">
    <source>
        <dbReference type="ARBA" id="ARBA00022448"/>
    </source>
</evidence>
<dbReference type="NCBIfam" id="TIGR01297">
    <property type="entry name" value="CDF"/>
    <property type="match status" value="1"/>
</dbReference>
<comment type="similarity">
    <text evidence="2">Belongs to the cation diffusion facilitator (CDF) transporter (TC 2.A.4) family. SLC30A subfamily.</text>
</comment>
<dbReference type="OrthoDB" id="29444at2759"/>
<evidence type="ECO:0000256" key="8">
    <source>
        <dbReference type="ARBA" id="ARBA00023136"/>
    </source>
</evidence>
<dbReference type="Proteomes" id="UP000472270">
    <property type="component" value="Unassembled WGS sequence"/>
</dbReference>
<evidence type="ECO:0000313" key="14">
    <source>
        <dbReference type="Proteomes" id="UP000472270"/>
    </source>
</evidence>
<dbReference type="GO" id="GO:0005783">
    <property type="term" value="C:endoplasmic reticulum"/>
    <property type="evidence" value="ECO:0007669"/>
    <property type="project" value="TreeGrafter"/>
</dbReference>
<evidence type="ECO:0000256" key="9">
    <source>
        <dbReference type="ARBA" id="ARBA00048349"/>
    </source>
</evidence>
<feature type="domain" description="Cation efflux protein cytoplasmic" evidence="12">
    <location>
        <begin position="333"/>
        <end position="395"/>
    </location>
</feature>
<dbReference type="GO" id="GO:0015297">
    <property type="term" value="F:antiporter activity"/>
    <property type="evidence" value="ECO:0007669"/>
    <property type="project" value="UniProtKB-KW"/>
</dbReference>
<keyword evidence="3" id="KW-0813">Transport</keyword>
<dbReference type="InterPro" id="IPR027469">
    <property type="entry name" value="Cation_efflux_TMD_sf"/>
</dbReference>
<comment type="catalytic activity">
    <reaction evidence="9">
        <text>Zn(2+)(in) + 2 H(+)(out) = Zn(2+)(out) + 2 H(+)(in)</text>
        <dbReference type="Rhea" id="RHEA:72627"/>
        <dbReference type="ChEBI" id="CHEBI:15378"/>
        <dbReference type="ChEBI" id="CHEBI:29105"/>
    </reaction>
</comment>
<dbReference type="Gene3D" id="1.20.1510.10">
    <property type="entry name" value="Cation efflux protein transmembrane domain"/>
    <property type="match status" value="1"/>
</dbReference>
<dbReference type="SUPFAM" id="SSF161111">
    <property type="entry name" value="Cation efflux protein transmembrane domain-like"/>
    <property type="match status" value="1"/>
</dbReference>
<keyword evidence="5 10" id="KW-0812">Transmembrane</keyword>
<keyword evidence="14" id="KW-1185">Reference proteome</keyword>
<keyword evidence="6" id="KW-0862">Zinc</keyword>
<protein>
    <submittedName>
        <fullName evidence="13">Zinc transporter 1-like</fullName>
    </submittedName>
</protein>
<evidence type="ECO:0000256" key="5">
    <source>
        <dbReference type="ARBA" id="ARBA00022692"/>
    </source>
</evidence>
<dbReference type="Pfam" id="PF01545">
    <property type="entry name" value="Cation_efflux"/>
    <property type="match status" value="1"/>
</dbReference>
<reference evidence="13" key="2">
    <citation type="submission" date="2025-09" db="UniProtKB">
        <authorList>
            <consortium name="Ensembl"/>
        </authorList>
    </citation>
    <scope>IDENTIFICATION</scope>
</reference>
<dbReference type="InterPro" id="IPR027470">
    <property type="entry name" value="Cation_efflux_CTD"/>
</dbReference>
<reference evidence="13" key="1">
    <citation type="submission" date="2025-08" db="UniProtKB">
        <authorList>
            <consortium name="Ensembl"/>
        </authorList>
    </citation>
    <scope>IDENTIFICATION</scope>
</reference>
<dbReference type="GO" id="GO:0005794">
    <property type="term" value="C:Golgi apparatus"/>
    <property type="evidence" value="ECO:0007669"/>
    <property type="project" value="TreeGrafter"/>
</dbReference>
<gene>
    <name evidence="13" type="primary">slc30a1b</name>
</gene>
<evidence type="ECO:0000256" key="7">
    <source>
        <dbReference type="ARBA" id="ARBA00022989"/>
    </source>
</evidence>
<proteinExistence type="inferred from homology"/>
<evidence type="ECO:0000256" key="4">
    <source>
        <dbReference type="ARBA" id="ARBA00022449"/>
    </source>
</evidence>
<dbReference type="InterPro" id="IPR058533">
    <property type="entry name" value="Cation_efflux_TM"/>
</dbReference>
<dbReference type="SUPFAM" id="SSF160240">
    <property type="entry name" value="Cation efflux protein cytoplasmic domain-like"/>
    <property type="match status" value="1"/>
</dbReference>
<dbReference type="GO" id="GO:0006882">
    <property type="term" value="P:intracellular zinc ion homeostasis"/>
    <property type="evidence" value="ECO:0007669"/>
    <property type="project" value="TreeGrafter"/>
</dbReference>
<comment type="subcellular location">
    <subcellularLocation>
        <location evidence="1">Membrane</location>
        <topology evidence="1">Multi-pass membrane protein</topology>
    </subcellularLocation>
</comment>
<accession>A0A673GQK8</accession>
<feature type="transmembrane region" description="Helical" evidence="10">
    <location>
        <begin position="41"/>
        <end position="60"/>
    </location>
</feature>
<keyword evidence="4" id="KW-0050">Antiport</keyword>
<evidence type="ECO:0000256" key="10">
    <source>
        <dbReference type="SAM" id="Phobius"/>
    </source>
</evidence>
<dbReference type="GO" id="GO:0019855">
    <property type="term" value="F:calcium channel inhibitor activity"/>
    <property type="evidence" value="ECO:0007669"/>
    <property type="project" value="TreeGrafter"/>
</dbReference>
<feature type="transmembrane region" description="Helical" evidence="10">
    <location>
        <begin position="226"/>
        <end position="251"/>
    </location>
</feature>
<dbReference type="PANTHER" id="PTHR45820:SF1">
    <property type="entry name" value="PROTON-COUPLED ZINC ANTIPORTER SLC30A1"/>
    <property type="match status" value="1"/>
</dbReference>
<evidence type="ECO:0000259" key="11">
    <source>
        <dbReference type="Pfam" id="PF01545"/>
    </source>
</evidence>
<dbReference type="Ensembl" id="ENSSRHT00000016166.1">
    <property type="protein sequence ID" value="ENSSRHP00000015647.1"/>
    <property type="gene ID" value="ENSSRHG00000008674.1"/>
</dbReference>
<dbReference type="KEGG" id="srx:107741869"/>
<evidence type="ECO:0000313" key="13">
    <source>
        <dbReference type="Ensembl" id="ENSSRHP00000015647.1"/>
    </source>
</evidence>
<keyword evidence="8 10" id="KW-0472">Membrane</keyword>
<keyword evidence="7 10" id="KW-1133">Transmembrane helix</keyword>
<dbReference type="AlphaFoldDB" id="A0A673GQK8"/>
<dbReference type="InterPro" id="IPR002524">
    <property type="entry name" value="Cation_efflux"/>
</dbReference>
<feature type="transmembrane region" description="Helical" evidence="10">
    <location>
        <begin position="297"/>
        <end position="318"/>
    </location>
</feature>
<feature type="domain" description="Cation efflux protein transmembrane" evidence="11">
    <location>
        <begin position="12"/>
        <end position="252"/>
    </location>
</feature>
<feature type="transmembrane region" description="Helical" evidence="10">
    <location>
        <begin position="114"/>
        <end position="133"/>
    </location>
</feature>
<feature type="transmembrane region" description="Helical" evidence="10">
    <location>
        <begin position="81"/>
        <end position="99"/>
    </location>
</feature>
<evidence type="ECO:0000256" key="1">
    <source>
        <dbReference type="ARBA" id="ARBA00004141"/>
    </source>
</evidence>
<sequence>MGLGQNRVRLLCMLSLTLVFFIVEVVVSRITASLAMLSDSFHMLSDVIALVVAFIAVSFAETTRATSKNTYGWIRAEVMGALVNAVFLTALCFTILLEATERFTLPHEIENPRVVIWVGVAGLLVNVLGLFLFHGRLGTTGNIVKFAHTHSHGGHSHLHQTNRREFEKPKAHEEAYNLMINSNSSQGYQTSELKSDSLNIKITAKGSLEDLDHSSGSTSQMNMRGVFLHALGDALGSVIVVVNALIFTFVWTPCHSNTVCFNPCRSSHLTEHQHVDTTVLSISNCQNRTVSVAGPCWVLYLDPTLCLILVCILLYTTFPLLKESALILLQTVPKQIDMHKLNGKLRSLDGVMAVHDLHIWQLAGSRIIATAHIKCTDPASYMDIAKRIKDFFHDEGIHATTVQPEFSPISEGSGDSQCELSCRSQCKPKLCCNPTKRAKPELELTKSKEKPCRHTVGWADRKEVEDTVHTEMESTV</sequence>
<dbReference type="GO" id="GO:0010312">
    <property type="term" value="P:detoxification of zinc ion"/>
    <property type="evidence" value="ECO:0007669"/>
    <property type="project" value="TreeGrafter"/>
</dbReference>
<name>A0A673GQK8_9TELE</name>
<dbReference type="PANTHER" id="PTHR45820">
    <property type="entry name" value="FI23527P1"/>
    <property type="match status" value="1"/>
</dbReference>
<dbReference type="Pfam" id="PF16916">
    <property type="entry name" value="ZT_dimer"/>
    <property type="match status" value="1"/>
</dbReference>
<dbReference type="GO" id="GO:0016020">
    <property type="term" value="C:membrane"/>
    <property type="evidence" value="ECO:0007669"/>
    <property type="project" value="UniProtKB-SubCell"/>
</dbReference>
<evidence type="ECO:0000256" key="2">
    <source>
        <dbReference type="ARBA" id="ARBA00008873"/>
    </source>
</evidence>
<feature type="transmembrane region" description="Helical" evidence="10">
    <location>
        <begin position="12"/>
        <end position="35"/>
    </location>
</feature>
<dbReference type="InterPro" id="IPR036837">
    <property type="entry name" value="Cation_efflux_CTD_sf"/>
</dbReference>
<dbReference type="GO" id="GO:0005385">
    <property type="term" value="F:zinc ion transmembrane transporter activity"/>
    <property type="evidence" value="ECO:0007669"/>
    <property type="project" value="TreeGrafter"/>
</dbReference>